<dbReference type="PANTHER" id="PTHR30055:SF234">
    <property type="entry name" value="HTH-TYPE TRANSCRIPTIONAL REGULATOR BETI"/>
    <property type="match status" value="1"/>
</dbReference>
<dbReference type="EMBL" id="JAVREY010000073">
    <property type="protein sequence ID" value="MDT0468403.1"/>
    <property type="molecule type" value="Genomic_DNA"/>
</dbReference>
<reference evidence="7" key="1">
    <citation type="submission" date="2023-07" db="EMBL/GenBank/DDBJ databases">
        <title>30 novel species of actinomycetes from the DSMZ collection.</title>
        <authorList>
            <person name="Nouioui I."/>
        </authorList>
    </citation>
    <scope>NUCLEOTIDE SEQUENCE [LARGE SCALE GENOMIC DNA]</scope>
    <source>
        <strain evidence="7">DSM 41699</strain>
    </source>
</reference>
<dbReference type="PANTHER" id="PTHR30055">
    <property type="entry name" value="HTH-TYPE TRANSCRIPTIONAL REGULATOR RUTR"/>
    <property type="match status" value="1"/>
</dbReference>
<dbReference type="Proteomes" id="UP001183809">
    <property type="component" value="Unassembled WGS sequence"/>
</dbReference>
<gene>
    <name evidence="6" type="ORF">RM764_36345</name>
</gene>
<dbReference type="RefSeq" id="WP_311699847.1">
    <property type="nucleotide sequence ID" value="NZ_JAVREY010000073.1"/>
</dbReference>
<protein>
    <submittedName>
        <fullName evidence="6">TetR/AcrR family transcriptional regulator</fullName>
    </submittedName>
</protein>
<dbReference type="SUPFAM" id="SSF46689">
    <property type="entry name" value="Homeodomain-like"/>
    <property type="match status" value="1"/>
</dbReference>
<dbReference type="InterPro" id="IPR050109">
    <property type="entry name" value="HTH-type_TetR-like_transc_reg"/>
</dbReference>
<evidence type="ECO:0000313" key="7">
    <source>
        <dbReference type="Proteomes" id="UP001183809"/>
    </source>
</evidence>
<feature type="domain" description="HTH tetR-type" evidence="5">
    <location>
        <begin position="17"/>
        <end position="77"/>
    </location>
</feature>
<keyword evidence="3" id="KW-0804">Transcription</keyword>
<evidence type="ECO:0000313" key="6">
    <source>
        <dbReference type="EMBL" id="MDT0468403.1"/>
    </source>
</evidence>
<dbReference type="InterPro" id="IPR001647">
    <property type="entry name" value="HTH_TetR"/>
</dbReference>
<keyword evidence="2 4" id="KW-0238">DNA-binding</keyword>
<evidence type="ECO:0000256" key="3">
    <source>
        <dbReference type="ARBA" id="ARBA00023163"/>
    </source>
</evidence>
<sequence length="195" mass="21772">MHGDQAGPEYAFSPNRAEKRTQIVEAAKQVLLEHGLEGCTVRAVAAASPLTKSAIHYYFQDMNDLVDTAMTAHIAAFVRTVRDAATEESDPRRRFWAATESYLSLFQGEPRAIMLWHEYWMHCVRQGRLTAIDGMFGEVTSIFLDLLFAMNVEDAPRRARMLTSYLIGTATRQTVTTHPFTAVQAEISLICTVGG</sequence>
<organism evidence="6 7">
    <name type="scientific">Streptomyces gibsoniae</name>
    <dbReference type="NCBI Taxonomy" id="3075529"/>
    <lineage>
        <taxon>Bacteria</taxon>
        <taxon>Bacillati</taxon>
        <taxon>Actinomycetota</taxon>
        <taxon>Actinomycetes</taxon>
        <taxon>Kitasatosporales</taxon>
        <taxon>Streptomycetaceae</taxon>
        <taxon>Streptomyces</taxon>
    </lineage>
</organism>
<evidence type="ECO:0000256" key="1">
    <source>
        <dbReference type="ARBA" id="ARBA00023015"/>
    </source>
</evidence>
<evidence type="ECO:0000259" key="5">
    <source>
        <dbReference type="PROSITE" id="PS50977"/>
    </source>
</evidence>
<accession>A0ABU2U5F5</accession>
<evidence type="ECO:0000256" key="4">
    <source>
        <dbReference type="PROSITE-ProRule" id="PRU00335"/>
    </source>
</evidence>
<dbReference type="InterPro" id="IPR009057">
    <property type="entry name" value="Homeodomain-like_sf"/>
</dbReference>
<dbReference type="PRINTS" id="PR00455">
    <property type="entry name" value="HTHTETR"/>
</dbReference>
<feature type="DNA-binding region" description="H-T-H motif" evidence="4">
    <location>
        <begin position="40"/>
        <end position="59"/>
    </location>
</feature>
<dbReference type="Pfam" id="PF00440">
    <property type="entry name" value="TetR_N"/>
    <property type="match status" value="1"/>
</dbReference>
<dbReference type="PROSITE" id="PS50977">
    <property type="entry name" value="HTH_TETR_2"/>
    <property type="match status" value="1"/>
</dbReference>
<evidence type="ECO:0000256" key="2">
    <source>
        <dbReference type="ARBA" id="ARBA00023125"/>
    </source>
</evidence>
<name>A0ABU2U5F5_9ACTN</name>
<comment type="caution">
    <text evidence="6">The sequence shown here is derived from an EMBL/GenBank/DDBJ whole genome shotgun (WGS) entry which is preliminary data.</text>
</comment>
<keyword evidence="1" id="KW-0805">Transcription regulation</keyword>
<dbReference type="Gene3D" id="1.10.357.10">
    <property type="entry name" value="Tetracycline Repressor, domain 2"/>
    <property type="match status" value="1"/>
</dbReference>
<keyword evidence="7" id="KW-1185">Reference proteome</keyword>
<proteinExistence type="predicted"/>